<proteinExistence type="predicted"/>
<protein>
    <submittedName>
        <fullName evidence="1">Uncharacterized protein</fullName>
    </submittedName>
</protein>
<keyword evidence="2" id="KW-1185">Reference proteome</keyword>
<dbReference type="Proteomes" id="UP000236161">
    <property type="component" value="Unassembled WGS sequence"/>
</dbReference>
<evidence type="ECO:0000313" key="2">
    <source>
        <dbReference type="Proteomes" id="UP000236161"/>
    </source>
</evidence>
<dbReference type="AlphaFoldDB" id="A0A2I0B1I6"/>
<dbReference type="EMBL" id="KZ451927">
    <property type="protein sequence ID" value="PKA61656.1"/>
    <property type="molecule type" value="Genomic_DNA"/>
</dbReference>
<evidence type="ECO:0000313" key="1">
    <source>
        <dbReference type="EMBL" id="PKA61656.1"/>
    </source>
</evidence>
<sequence>MGAKLPIVEKLSPRKGSILTSKHDRLPKTLKIATPQYLPDKDGDERWKSYLLEKRS</sequence>
<name>A0A2I0B1I6_9ASPA</name>
<gene>
    <name evidence="1" type="ORF">AXF42_Ash018637</name>
</gene>
<reference evidence="1 2" key="1">
    <citation type="journal article" date="2017" name="Nature">
        <title>The Apostasia genome and the evolution of orchids.</title>
        <authorList>
            <person name="Zhang G.Q."/>
            <person name="Liu K.W."/>
            <person name="Li Z."/>
            <person name="Lohaus R."/>
            <person name="Hsiao Y.Y."/>
            <person name="Niu S.C."/>
            <person name="Wang J.Y."/>
            <person name="Lin Y.C."/>
            <person name="Xu Q."/>
            <person name="Chen L.J."/>
            <person name="Yoshida K."/>
            <person name="Fujiwara S."/>
            <person name="Wang Z.W."/>
            <person name="Zhang Y.Q."/>
            <person name="Mitsuda N."/>
            <person name="Wang M."/>
            <person name="Liu G.H."/>
            <person name="Pecoraro L."/>
            <person name="Huang H.X."/>
            <person name="Xiao X.J."/>
            <person name="Lin M."/>
            <person name="Wu X.Y."/>
            <person name="Wu W.L."/>
            <person name="Chen Y.Y."/>
            <person name="Chang S.B."/>
            <person name="Sakamoto S."/>
            <person name="Ohme-Takagi M."/>
            <person name="Yagi M."/>
            <person name="Zeng S.J."/>
            <person name="Shen C.Y."/>
            <person name="Yeh C.M."/>
            <person name="Luo Y.B."/>
            <person name="Tsai W.C."/>
            <person name="Van de Peer Y."/>
            <person name="Liu Z.J."/>
        </authorList>
    </citation>
    <scope>NUCLEOTIDE SEQUENCE [LARGE SCALE GENOMIC DNA]</scope>
    <source>
        <strain evidence="2">cv. Shenzhen</strain>
        <tissue evidence="1">Stem</tissue>
    </source>
</reference>
<accession>A0A2I0B1I6</accession>
<organism evidence="1 2">
    <name type="scientific">Apostasia shenzhenica</name>
    <dbReference type="NCBI Taxonomy" id="1088818"/>
    <lineage>
        <taxon>Eukaryota</taxon>
        <taxon>Viridiplantae</taxon>
        <taxon>Streptophyta</taxon>
        <taxon>Embryophyta</taxon>
        <taxon>Tracheophyta</taxon>
        <taxon>Spermatophyta</taxon>
        <taxon>Magnoliopsida</taxon>
        <taxon>Liliopsida</taxon>
        <taxon>Asparagales</taxon>
        <taxon>Orchidaceae</taxon>
        <taxon>Apostasioideae</taxon>
        <taxon>Apostasia</taxon>
    </lineage>
</organism>